<evidence type="ECO:0000256" key="8">
    <source>
        <dbReference type="ARBA" id="ARBA00024647"/>
    </source>
</evidence>
<dbReference type="InterPro" id="IPR000432">
    <property type="entry name" value="DNA_mismatch_repair_MutS_C"/>
</dbReference>
<sequence>MDSINKCESHTPMMQQYLRLKSEHPEVFLFYRMGDFYELFYDDAKRASRLLDISLTQRGQSAGTPIPMAGVPYHVIDNYLAKLVQLGESAAICEQVGDPSTSKGPVERKVVRIVTPGTISDEALLQEKQDNLLAAVWQDKQGLGYATLDISSGRFRAMEPKDLEALKTELQRTHPSELLYPETFELIDLIESRQGLRRRPLWEFELETARQQLNLQFGTQDLTGFGVEQAHLALRAAGCLLQYVKDTQRTSLPHIRELILQNEEDNVTIDAASRRNLELTENLSGGTENTLASILDCTVTSMGSRMLKRWLHMPITDMSTLHHRQEAIRVLQHVASDLKPLLRKVGDLERILARLALRTARPRDLARMRLAFEQLPEIHDVLNTCKSQHLKKLLSEIGQFDALLDLLRRAIVDAPPVLIRDGGVIATGYNEELDKWRALSDGAHDYLNELEIRERHELKLDTLKVGFNAIHGYYIQVSRAQSHLIPAHYARRQTLKNVERYIIPELKEYEDKVLTSKGKALSIEKDLYEEIFDLLLPHIASLQTSSTALAELDVLSNLAERADTLNYVCPVLTEKSVIEITGGRHPVVEQVSKQPFIANPISLSPERRMLIITGPNMGGKSTYMRQTALIVLLAHIGSFVPADKAIIGSVDRIFTRIGAADDLASGRSTFMVEMTETANILHNATEKSLVLMDEIGRGTSTYDGLSLAWACAENLATHIKSMTLFATHYFELTCLPEKINGIVNVHLQALEQGDEIAFMHSVHEGAASKSYGLAVAALAGVPKKVIDRARQRLEELEFTLEENGHTKPSLPASKPVFEKESTDHPVIRKLKTLKPDTMTPYDALQWIYYLQKMF</sequence>
<comment type="function">
    <text evidence="8 9">This protein is involved in the repair of mismatches in DNA. It is possible that it carries out the mismatch recognition step. This protein has a weak ATPase activity.</text>
</comment>
<dbReference type="InterPro" id="IPR007861">
    <property type="entry name" value="DNA_mismatch_repair_MutS_clamp"/>
</dbReference>
<dbReference type="SUPFAM" id="SSF53150">
    <property type="entry name" value="DNA repair protein MutS, domain II"/>
    <property type="match status" value="1"/>
</dbReference>
<evidence type="ECO:0000256" key="9">
    <source>
        <dbReference type="HAMAP-Rule" id="MF_00096"/>
    </source>
</evidence>
<evidence type="ECO:0000313" key="12">
    <source>
        <dbReference type="EMBL" id="ATW30047.1"/>
    </source>
</evidence>
<dbReference type="SUPFAM" id="SSF48334">
    <property type="entry name" value="DNA repair protein MutS, domain III"/>
    <property type="match status" value="1"/>
</dbReference>
<keyword evidence="4 9" id="KW-0227">DNA damage</keyword>
<dbReference type="Gene3D" id="1.10.1420.10">
    <property type="match status" value="2"/>
</dbReference>
<dbReference type="GO" id="GO:0005829">
    <property type="term" value="C:cytosol"/>
    <property type="evidence" value="ECO:0007669"/>
    <property type="project" value="TreeGrafter"/>
</dbReference>
<gene>
    <name evidence="9" type="primary">mutS</name>
    <name evidence="12" type="ORF">BJP41_06590</name>
</gene>
<dbReference type="GO" id="GO:0140664">
    <property type="term" value="F:ATP-dependent DNA damage sensor activity"/>
    <property type="evidence" value="ECO:0007669"/>
    <property type="project" value="InterPro"/>
</dbReference>
<evidence type="ECO:0000256" key="4">
    <source>
        <dbReference type="ARBA" id="ARBA00022763"/>
    </source>
</evidence>
<dbReference type="Pfam" id="PF05192">
    <property type="entry name" value="MutS_III"/>
    <property type="match status" value="1"/>
</dbReference>
<dbReference type="GO" id="GO:0030983">
    <property type="term" value="F:mismatched DNA binding"/>
    <property type="evidence" value="ECO:0007669"/>
    <property type="project" value="InterPro"/>
</dbReference>
<evidence type="ECO:0000256" key="5">
    <source>
        <dbReference type="ARBA" id="ARBA00022840"/>
    </source>
</evidence>
<dbReference type="Pfam" id="PF00488">
    <property type="entry name" value="MutS_V"/>
    <property type="match status" value="1"/>
</dbReference>
<evidence type="ECO:0000256" key="1">
    <source>
        <dbReference type="ARBA" id="ARBA00006271"/>
    </source>
</evidence>
<evidence type="ECO:0000313" key="13">
    <source>
        <dbReference type="Proteomes" id="UP000230008"/>
    </source>
</evidence>
<dbReference type="FunFam" id="3.30.420.110:FF:000001">
    <property type="entry name" value="DNA mismatch repair protein MutS"/>
    <property type="match status" value="1"/>
</dbReference>
<dbReference type="InterPro" id="IPR045076">
    <property type="entry name" value="MutS"/>
</dbReference>
<organism evidence="12 13">
    <name type="scientific">Candidatus Williamhamiltonella defendens</name>
    <dbReference type="NCBI Taxonomy" id="138072"/>
    <lineage>
        <taxon>Bacteria</taxon>
        <taxon>Pseudomonadati</taxon>
        <taxon>Pseudomonadota</taxon>
        <taxon>Gammaproteobacteria</taxon>
        <taxon>Enterobacterales</taxon>
        <taxon>Enterobacteriaceae</taxon>
        <taxon>aphid secondary symbionts</taxon>
        <taxon>Candidatus Williamhamiltonella</taxon>
    </lineage>
</organism>
<dbReference type="InterPro" id="IPR036187">
    <property type="entry name" value="DNA_mismatch_repair_MutS_sf"/>
</dbReference>
<dbReference type="AlphaFoldDB" id="A0A2D3T2M7"/>
<name>A0A2D3T2M7_9ENTR</name>
<dbReference type="RefSeq" id="WP_100103383.1">
    <property type="nucleotide sequence ID" value="NZ_CADIJJ010000009.1"/>
</dbReference>
<evidence type="ECO:0000256" key="3">
    <source>
        <dbReference type="ARBA" id="ARBA00022741"/>
    </source>
</evidence>
<feature type="domain" description="DNA mismatch repair proteins mutS family" evidence="11">
    <location>
        <begin position="688"/>
        <end position="704"/>
    </location>
</feature>
<dbReference type="Gene3D" id="3.30.420.110">
    <property type="entry name" value="MutS, connector domain"/>
    <property type="match status" value="1"/>
</dbReference>
<dbReference type="InterPro" id="IPR007860">
    <property type="entry name" value="DNA_mmatch_repair_MutS_con_dom"/>
</dbReference>
<dbReference type="InterPro" id="IPR027417">
    <property type="entry name" value="P-loop_NTPase"/>
</dbReference>
<dbReference type="FunFam" id="1.10.1420.10:FF:000002">
    <property type="entry name" value="DNA mismatch repair protein MutS"/>
    <property type="match status" value="1"/>
</dbReference>
<dbReference type="NCBIfam" id="TIGR01070">
    <property type="entry name" value="mutS1"/>
    <property type="match status" value="1"/>
</dbReference>
<dbReference type="NCBIfam" id="NF003810">
    <property type="entry name" value="PRK05399.1"/>
    <property type="match status" value="1"/>
</dbReference>
<dbReference type="SUPFAM" id="SSF55271">
    <property type="entry name" value="DNA repair protein MutS, domain I"/>
    <property type="match status" value="1"/>
</dbReference>
<evidence type="ECO:0000256" key="7">
    <source>
        <dbReference type="ARBA" id="ARBA00023204"/>
    </source>
</evidence>
<dbReference type="SMART" id="SM00533">
    <property type="entry name" value="MUTSd"/>
    <property type="match status" value="1"/>
</dbReference>
<dbReference type="FunFam" id="3.40.50.300:FF:000283">
    <property type="entry name" value="DNA mismatch repair protein MutS"/>
    <property type="match status" value="1"/>
</dbReference>
<dbReference type="PIRSF" id="PIRSF037677">
    <property type="entry name" value="DNA_mis_repair_Msh6"/>
    <property type="match status" value="1"/>
</dbReference>
<dbReference type="InterPro" id="IPR036678">
    <property type="entry name" value="MutS_con_dom_sf"/>
</dbReference>
<dbReference type="PROSITE" id="PS00486">
    <property type="entry name" value="DNA_MISMATCH_REPAIR_2"/>
    <property type="match status" value="1"/>
</dbReference>
<dbReference type="InterPro" id="IPR017261">
    <property type="entry name" value="DNA_mismatch_repair_MutS/MSH"/>
</dbReference>
<proteinExistence type="inferred from homology"/>
<dbReference type="InterPro" id="IPR007696">
    <property type="entry name" value="DNA_mismatch_repair_MutS_core"/>
</dbReference>
<dbReference type="Gene3D" id="3.40.1170.10">
    <property type="entry name" value="DNA repair protein MutS, domain I"/>
    <property type="match status" value="1"/>
</dbReference>
<feature type="binding site" evidence="9">
    <location>
        <begin position="614"/>
        <end position="621"/>
    </location>
    <ligand>
        <name>ATP</name>
        <dbReference type="ChEBI" id="CHEBI:30616"/>
    </ligand>
</feature>
<dbReference type="GO" id="GO:0005524">
    <property type="term" value="F:ATP binding"/>
    <property type="evidence" value="ECO:0007669"/>
    <property type="project" value="UniProtKB-UniRule"/>
</dbReference>
<dbReference type="CDD" id="cd03284">
    <property type="entry name" value="ABC_MutS1"/>
    <property type="match status" value="1"/>
</dbReference>
<dbReference type="InterPro" id="IPR007695">
    <property type="entry name" value="DNA_mismatch_repair_MutS-lik_N"/>
</dbReference>
<evidence type="ECO:0000256" key="6">
    <source>
        <dbReference type="ARBA" id="ARBA00023125"/>
    </source>
</evidence>
<accession>A0A2D3T2M7</accession>
<dbReference type="InterPro" id="IPR016151">
    <property type="entry name" value="DNA_mismatch_repair_MutS_N"/>
</dbReference>
<keyword evidence="7 9" id="KW-0234">DNA repair</keyword>
<dbReference type="Proteomes" id="UP000230008">
    <property type="component" value="Chromosome"/>
</dbReference>
<comment type="similarity">
    <text evidence="1 9 10">Belongs to the DNA mismatch repair MutS family.</text>
</comment>
<dbReference type="Gene3D" id="6.10.140.430">
    <property type="match status" value="1"/>
</dbReference>
<dbReference type="PANTHER" id="PTHR11361">
    <property type="entry name" value="DNA MISMATCH REPAIR PROTEIN MUTS FAMILY MEMBER"/>
    <property type="match status" value="1"/>
</dbReference>
<keyword evidence="3 9" id="KW-0547">Nucleotide-binding</keyword>
<reference evidence="13" key="2">
    <citation type="submission" date="2017-11" db="EMBL/GenBank/DDBJ databases">
        <title>PacBio sequencing of new strain of the secondary endosymbiont Candidatus Hamiltonella defensa.</title>
        <authorList>
            <person name="Strand M.R."/>
            <person name="Oliver K."/>
        </authorList>
    </citation>
    <scope>NUCLEOTIDE SEQUENCE [LARGE SCALE GENOMIC DNA]</scope>
    <source>
        <strain evidence="13">A2C</strain>
    </source>
</reference>
<keyword evidence="5 9" id="KW-0067">ATP-binding</keyword>
<evidence type="ECO:0000256" key="10">
    <source>
        <dbReference type="RuleBase" id="RU003756"/>
    </source>
</evidence>
<dbReference type="PANTHER" id="PTHR11361:SF34">
    <property type="entry name" value="DNA MISMATCH REPAIR PROTEIN MSH1, MITOCHONDRIAL"/>
    <property type="match status" value="1"/>
</dbReference>
<dbReference type="GO" id="GO:0006298">
    <property type="term" value="P:mismatch repair"/>
    <property type="evidence" value="ECO:0007669"/>
    <property type="project" value="UniProtKB-UniRule"/>
</dbReference>
<dbReference type="InterPro" id="IPR005748">
    <property type="entry name" value="DNA_mismatch_repair_MutS"/>
</dbReference>
<protein>
    <recommendedName>
        <fullName evidence="2 9">DNA mismatch repair protein MutS</fullName>
    </recommendedName>
</protein>
<dbReference type="SUPFAM" id="SSF52540">
    <property type="entry name" value="P-loop containing nucleoside triphosphate hydrolases"/>
    <property type="match status" value="1"/>
</dbReference>
<dbReference type="Pfam" id="PF01624">
    <property type="entry name" value="MutS_I"/>
    <property type="match status" value="1"/>
</dbReference>
<dbReference type="FunFam" id="3.40.1170.10:FF:000001">
    <property type="entry name" value="DNA mismatch repair protein MutS"/>
    <property type="match status" value="1"/>
</dbReference>
<keyword evidence="6 9" id="KW-0238">DNA-binding</keyword>
<dbReference type="HAMAP" id="MF_00096">
    <property type="entry name" value="MutS"/>
    <property type="match status" value="1"/>
</dbReference>
<dbReference type="SMART" id="SM00534">
    <property type="entry name" value="MUTSac"/>
    <property type="match status" value="1"/>
</dbReference>
<reference evidence="13" key="1">
    <citation type="submission" date="2016-10" db="EMBL/GenBank/DDBJ databases">
        <authorList>
            <person name="Chevignon G."/>
        </authorList>
    </citation>
    <scope>NUCLEOTIDE SEQUENCE [LARGE SCALE GENOMIC DNA]</scope>
    <source>
        <strain evidence="13">A2C</strain>
    </source>
</reference>
<evidence type="ECO:0000256" key="2">
    <source>
        <dbReference type="ARBA" id="ARBA00021982"/>
    </source>
</evidence>
<dbReference type="Gene3D" id="3.40.50.300">
    <property type="entry name" value="P-loop containing nucleotide triphosphate hydrolases"/>
    <property type="match status" value="1"/>
</dbReference>
<evidence type="ECO:0000259" key="11">
    <source>
        <dbReference type="PROSITE" id="PS00486"/>
    </source>
</evidence>
<dbReference type="Pfam" id="PF05190">
    <property type="entry name" value="MutS_IV"/>
    <property type="match status" value="1"/>
</dbReference>
<dbReference type="EMBL" id="CP017606">
    <property type="protein sequence ID" value="ATW30047.1"/>
    <property type="molecule type" value="Genomic_DNA"/>
</dbReference>
<dbReference type="GO" id="GO:0003684">
    <property type="term" value="F:damaged DNA binding"/>
    <property type="evidence" value="ECO:0007669"/>
    <property type="project" value="UniProtKB-UniRule"/>
</dbReference>
<dbReference type="Pfam" id="PF05188">
    <property type="entry name" value="MutS_II"/>
    <property type="match status" value="1"/>
</dbReference>